<comment type="cofactor">
    <cofactor evidence="5">
        <name>heme</name>
        <dbReference type="ChEBI" id="CHEBI:30413"/>
    </cofactor>
</comment>
<comment type="caution">
    <text evidence="7">The sequence shown here is derived from an EMBL/GenBank/DDBJ whole genome shotgun (WGS) entry which is preliminary data.</text>
</comment>
<name>A0AA43QFI3_9LECA</name>
<dbReference type="EMBL" id="JAPUFD010000001">
    <property type="protein sequence ID" value="MDI1485605.1"/>
    <property type="molecule type" value="Genomic_DNA"/>
</dbReference>
<dbReference type="PRINTS" id="PR00385">
    <property type="entry name" value="P450"/>
</dbReference>
<evidence type="ECO:0000313" key="7">
    <source>
        <dbReference type="EMBL" id="MDI1485605.1"/>
    </source>
</evidence>
<dbReference type="GO" id="GO:0020037">
    <property type="term" value="F:heme binding"/>
    <property type="evidence" value="ECO:0007669"/>
    <property type="project" value="InterPro"/>
</dbReference>
<evidence type="ECO:0000256" key="1">
    <source>
        <dbReference type="ARBA" id="ARBA00010617"/>
    </source>
</evidence>
<keyword evidence="2 5" id="KW-0479">Metal-binding</keyword>
<accession>A0AA43QFI3</accession>
<dbReference type="PANTHER" id="PTHR46300:SF11">
    <property type="entry name" value="OXIDOREDUCTASE, PUTATIVE-RELATED"/>
    <property type="match status" value="1"/>
</dbReference>
<evidence type="ECO:0000256" key="4">
    <source>
        <dbReference type="ARBA" id="ARBA00023004"/>
    </source>
</evidence>
<dbReference type="AlphaFoldDB" id="A0AA43QFI3"/>
<organism evidence="7 8">
    <name type="scientific">Ramalina farinacea</name>
    <dbReference type="NCBI Taxonomy" id="258253"/>
    <lineage>
        <taxon>Eukaryota</taxon>
        <taxon>Fungi</taxon>
        <taxon>Dikarya</taxon>
        <taxon>Ascomycota</taxon>
        <taxon>Pezizomycotina</taxon>
        <taxon>Lecanoromycetes</taxon>
        <taxon>OSLEUM clade</taxon>
        <taxon>Lecanoromycetidae</taxon>
        <taxon>Lecanorales</taxon>
        <taxon>Lecanorineae</taxon>
        <taxon>Ramalinaceae</taxon>
        <taxon>Ramalina</taxon>
    </lineage>
</organism>
<evidence type="ECO:0000256" key="3">
    <source>
        <dbReference type="ARBA" id="ARBA00023002"/>
    </source>
</evidence>
<reference evidence="7" key="1">
    <citation type="journal article" date="2023" name="Genome Biol. Evol.">
        <title>First Whole Genome Sequence and Flow Cytometry Genome Size Data for the Lichen-Forming Fungus Ramalina farinacea (Ascomycota).</title>
        <authorList>
            <person name="Llewellyn T."/>
            <person name="Mian S."/>
            <person name="Hill R."/>
            <person name="Leitch I.J."/>
            <person name="Gaya E."/>
        </authorList>
    </citation>
    <scope>NUCLEOTIDE SEQUENCE</scope>
    <source>
        <strain evidence="7">LIQ254RAFAR</strain>
    </source>
</reference>
<evidence type="ECO:0008006" key="9">
    <source>
        <dbReference type="Google" id="ProtNLM"/>
    </source>
</evidence>
<gene>
    <name evidence="7" type="ORF">OHK93_000743</name>
</gene>
<dbReference type="CDD" id="cd11065">
    <property type="entry name" value="CYP64-like"/>
    <property type="match status" value="1"/>
</dbReference>
<dbReference type="GO" id="GO:0016705">
    <property type="term" value="F:oxidoreductase activity, acting on paired donors, with incorporation or reduction of molecular oxygen"/>
    <property type="evidence" value="ECO:0007669"/>
    <property type="project" value="InterPro"/>
</dbReference>
<proteinExistence type="inferred from homology"/>
<dbReference type="GO" id="GO:0005506">
    <property type="term" value="F:iron ion binding"/>
    <property type="evidence" value="ECO:0007669"/>
    <property type="project" value="InterPro"/>
</dbReference>
<evidence type="ECO:0000256" key="5">
    <source>
        <dbReference type="PIRSR" id="PIRSR602401-1"/>
    </source>
</evidence>
<dbReference type="InterPro" id="IPR050364">
    <property type="entry name" value="Cytochrome_P450_fung"/>
</dbReference>
<evidence type="ECO:0000313" key="8">
    <source>
        <dbReference type="Proteomes" id="UP001161017"/>
    </source>
</evidence>
<keyword evidence="5 6" id="KW-0349">Heme</keyword>
<dbReference type="Proteomes" id="UP001161017">
    <property type="component" value="Unassembled WGS sequence"/>
</dbReference>
<dbReference type="Gene3D" id="1.10.630.10">
    <property type="entry name" value="Cytochrome P450"/>
    <property type="match status" value="1"/>
</dbReference>
<feature type="binding site" description="axial binding residue" evidence="5">
    <location>
        <position position="343"/>
    </location>
    <ligand>
        <name>heme</name>
        <dbReference type="ChEBI" id="CHEBI:30413"/>
    </ligand>
    <ligandPart>
        <name>Fe</name>
        <dbReference type="ChEBI" id="CHEBI:18248"/>
    </ligandPart>
</feature>
<sequence length="439" mass="50384">MGDDVVSRGMRMFTMPYGPKWRTYRGIVHQLVSATMTATFIPTQEYETKQLLFDLATDNANQRDFYLHMRRYAFSIIMTSTYGNRVNSYDHDDIKHADQSSRIIGQITRAGAFIVDEIPVLAYLPAWLQPGRRRAQEVGVPLLEAKMRLWRRLQKQIEGGHAPMCYARDMMEKRDSWRKEGLTDEDAAWITGGIVEVGSHTSSTTLFNLVKYLAAYPRAQQVAHDELMRVVGPDRTPTYEDIKDLPYIRSCVKEVLRLCPTPIWGIKHYADADVTYKDYVIPKGTVLLANTSFIHHDPERYDEPYTYKPERYLNHPKYSSEYAAQSDPYKRDHFSFGGGRRVCPGTRLAENTLNIAIANILWAFEIRPPIEDGVEAKGMDLSDDAFESTHFRGLKPFACRFVPRDTGRVPLIQSEWEQALKDGYVLRNSEVDVNGVVIH</sequence>
<dbReference type="PRINTS" id="PR00463">
    <property type="entry name" value="EP450I"/>
</dbReference>
<keyword evidence="3 6" id="KW-0560">Oxidoreductase</keyword>
<keyword evidence="8" id="KW-1185">Reference proteome</keyword>
<evidence type="ECO:0000256" key="2">
    <source>
        <dbReference type="ARBA" id="ARBA00022723"/>
    </source>
</evidence>
<dbReference type="PROSITE" id="PS00086">
    <property type="entry name" value="CYTOCHROME_P450"/>
    <property type="match status" value="1"/>
</dbReference>
<dbReference type="SUPFAM" id="SSF48264">
    <property type="entry name" value="Cytochrome P450"/>
    <property type="match status" value="1"/>
</dbReference>
<evidence type="ECO:0000256" key="6">
    <source>
        <dbReference type="RuleBase" id="RU000461"/>
    </source>
</evidence>
<dbReference type="Pfam" id="PF00067">
    <property type="entry name" value="p450"/>
    <property type="match status" value="1"/>
</dbReference>
<keyword evidence="4 5" id="KW-0408">Iron</keyword>
<dbReference type="InterPro" id="IPR017972">
    <property type="entry name" value="Cyt_P450_CS"/>
</dbReference>
<dbReference type="PANTHER" id="PTHR46300">
    <property type="entry name" value="P450, PUTATIVE (EUROFUNG)-RELATED-RELATED"/>
    <property type="match status" value="1"/>
</dbReference>
<dbReference type="InterPro" id="IPR036396">
    <property type="entry name" value="Cyt_P450_sf"/>
</dbReference>
<dbReference type="GO" id="GO:0004497">
    <property type="term" value="F:monooxygenase activity"/>
    <property type="evidence" value="ECO:0007669"/>
    <property type="project" value="UniProtKB-KW"/>
</dbReference>
<dbReference type="InterPro" id="IPR002401">
    <property type="entry name" value="Cyt_P450_E_grp-I"/>
</dbReference>
<protein>
    <recommendedName>
        <fullName evidence="9">Cytochrome P450</fullName>
    </recommendedName>
</protein>
<keyword evidence="6" id="KW-0503">Monooxygenase</keyword>
<comment type="similarity">
    <text evidence="1 6">Belongs to the cytochrome P450 family.</text>
</comment>
<dbReference type="InterPro" id="IPR001128">
    <property type="entry name" value="Cyt_P450"/>
</dbReference>